<dbReference type="PROSITE" id="PS50042">
    <property type="entry name" value="CNMP_BINDING_3"/>
    <property type="match status" value="1"/>
</dbReference>
<evidence type="ECO:0000259" key="1">
    <source>
        <dbReference type="PROSITE" id="PS50042"/>
    </source>
</evidence>
<dbReference type="RefSeq" id="WP_017744825.1">
    <property type="nucleotide sequence ID" value="NZ_KQ976354.1"/>
</dbReference>
<dbReference type="GO" id="GO:0005829">
    <property type="term" value="C:cytosol"/>
    <property type="evidence" value="ECO:0007669"/>
    <property type="project" value="TreeGrafter"/>
</dbReference>
<protein>
    <recommendedName>
        <fullName evidence="1">Cyclic nucleotide-binding domain-containing protein</fullName>
    </recommendedName>
</protein>
<keyword evidence="3" id="KW-1185">Reference proteome</keyword>
<dbReference type="STRING" id="128403.WA1_44725"/>
<reference evidence="2 3" key="1">
    <citation type="journal article" date="2013" name="Genome Biol. Evol.">
        <title>Genomes of Stigonematalean cyanobacteria (subsection V) and the evolution of oxygenic photosynthesis from prokaryotes to plastids.</title>
        <authorList>
            <person name="Dagan T."/>
            <person name="Roettger M."/>
            <person name="Stucken K."/>
            <person name="Landan G."/>
            <person name="Koch R."/>
            <person name="Major P."/>
            <person name="Gould S.B."/>
            <person name="Goremykin V.V."/>
            <person name="Rippka R."/>
            <person name="Tandeau de Marsac N."/>
            <person name="Gugger M."/>
            <person name="Lockhart P.J."/>
            <person name="Allen J.F."/>
            <person name="Brune I."/>
            <person name="Maus I."/>
            <person name="Puhler A."/>
            <person name="Martin W.F."/>
        </authorList>
    </citation>
    <scope>NUCLEOTIDE SEQUENCE [LARGE SCALE GENOMIC DNA]</scope>
    <source>
        <strain evidence="2 3">PCC 7110</strain>
    </source>
</reference>
<dbReference type="InterPro" id="IPR014710">
    <property type="entry name" value="RmlC-like_jellyroll"/>
</dbReference>
<name>A0A139WWG9_9CYAN</name>
<dbReference type="PANTHER" id="PTHR24567:SF26">
    <property type="entry name" value="REGULATORY PROTEIN YEIL"/>
    <property type="match status" value="1"/>
</dbReference>
<dbReference type="OrthoDB" id="517085at2"/>
<dbReference type="Proteomes" id="UP000076925">
    <property type="component" value="Unassembled WGS sequence"/>
</dbReference>
<dbReference type="AlphaFoldDB" id="A0A139WWG9"/>
<dbReference type="GO" id="GO:0003700">
    <property type="term" value="F:DNA-binding transcription factor activity"/>
    <property type="evidence" value="ECO:0007669"/>
    <property type="project" value="TreeGrafter"/>
</dbReference>
<dbReference type="Gene3D" id="2.60.120.10">
    <property type="entry name" value="Jelly Rolls"/>
    <property type="match status" value="1"/>
</dbReference>
<sequence length="178" mass="20266">MNAIDTDFLSQFNDLPFFSIPQTQRQKLFSHGKLRKVQSGERLIEEGTTEPILLILFEGVCQVRKLAPEHELSQFREVTLRRTLAPAIFGEMSFIESRPHSSSVVATTSCLVWELTSEAFHRFMDGNINLGIAIKRSFTYLIAQRLRETETALAAMLTYQDAVSLKYNDISFDDCSHS</sequence>
<dbReference type="InterPro" id="IPR050397">
    <property type="entry name" value="Env_Response_Regulators"/>
</dbReference>
<dbReference type="InterPro" id="IPR018490">
    <property type="entry name" value="cNMP-bd_dom_sf"/>
</dbReference>
<comment type="caution">
    <text evidence="2">The sequence shown here is derived from an EMBL/GenBank/DDBJ whole genome shotgun (WGS) entry which is preliminary data.</text>
</comment>
<dbReference type="SMART" id="SM00100">
    <property type="entry name" value="cNMP"/>
    <property type="match status" value="1"/>
</dbReference>
<gene>
    <name evidence="2" type="ORF">WA1_44725</name>
</gene>
<evidence type="ECO:0000313" key="2">
    <source>
        <dbReference type="EMBL" id="KYC36780.1"/>
    </source>
</evidence>
<proteinExistence type="predicted"/>
<accession>A0A139WWG9</accession>
<dbReference type="PANTHER" id="PTHR24567">
    <property type="entry name" value="CRP FAMILY TRANSCRIPTIONAL REGULATORY PROTEIN"/>
    <property type="match status" value="1"/>
</dbReference>
<dbReference type="SUPFAM" id="SSF51206">
    <property type="entry name" value="cAMP-binding domain-like"/>
    <property type="match status" value="1"/>
</dbReference>
<feature type="domain" description="Cyclic nucleotide-binding" evidence="1">
    <location>
        <begin position="16"/>
        <end position="124"/>
    </location>
</feature>
<dbReference type="EMBL" id="ANNX02000047">
    <property type="protein sequence ID" value="KYC36780.1"/>
    <property type="molecule type" value="Genomic_DNA"/>
</dbReference>
<evidence type="ECO:0000313" key="3">
    <source>
        <dbReference type="Proteomes" id="UP000076925"/>
    </source>
</evidence>
<dbReference type="InterPro" id="IPR000595">
    <property type="entry name" value="cNMP-bd_dom"/>
</dbReference>
<organism evidence="2 3">
    <name type="scientific">Scytonema hofmannii PCC 7110</name>
    <dbReference type="NCBI Taxonomy" id="128403"/>
    <lineage>
        <taxon>Bacteria</taxon>
        <taxon>Bacillati</taxon>
        <taxon>Cyanobacteriota</taxon>
        <taxon>Cyanophyceae</taxon>
        <taxon>Nostocales</taxon>
        <taxon>Scytonemataceae</taxon>
        <taxon>Scytonema</taxon>
    </lineage>
</organism>
<dbReference type="Pfam" id="PF00027">
    <property type="entry name" value="cNMP_binding"/>
    <property type="match status" value="1"/>
</dbReference>
<dbReference type="CDD" id="cd00038">
    <property type="entry name" value="CAP_ED"/>
    <property type="match status" value="1"/>
</dbReference>